<keyword evidence="2" id="KW-1185">Reference proteome</keyword>
<reference evidence="1 2" key="1">
    <citation type="submission" date="2014-07" db="EMBL/GenBank/DDBJ databases">
        <title>Genome of Chryseobacterium luteum DSM 18605.</title>
        <authorList>
            <person name="Stropko S.J."/>
            <person name="Pipes S.E."/>
            <person name="Newman J.D."/>
        </authorList>
    </citation>
    <scope>NUCLEOTIDE SEQUENCE [LARGE SCALE GENOMIC DNA]</scope>
    <source>
        <strain evidence="1 2">DSM 18605</strain>
    </source>
</reference>
<dbReference type="STRING" id="421531.IX38_22370"/>
<dbReference type="RefSeq" id="WP_034708041.1">
    <property type="nucleotide sequence ID" value="NZ_JPRO01000037.1"/>
</dbReference>
<dbReference type="OrthoDB" id="1321723at2"/>
<evidence type="ECO:0000313" key="2">
    <source>
        <dbReference type="Proteomes" id="UP000028703"/>
    </source>
</evidence>
<proteinExistence type="predicted"/>
<dbReference type="eggNOG" id="ENOG5030YIU">
    <property type="taxonomic scope" value="Bacteria"/>
</dbReference>
<dbReference type="AlphaFoldDB" id="A0A085YXN8"/>
<dbReference type="PROSITE" id="PS51257">
    <property type="entry name" value="PROKAR_LIPOPROTEIN"/>
    <property type="match status" value="1"/>
</dbReference>
<evidence type="ECO:0008006" key="3">
    <source>
        <dbReference type="Google" id="ProtNLM"/>
    </source>
</evidence>
<comment type="caution">
    <text evidence="1">The sequence shown here is derived from an EMBL/GenBank/DDBJ whole genome shotgun (WGS) entry which is preliminary data.</text>
</comment>
<organism evidence="1 2">
    <name type="scientific">Chryseobacterium luteum</name>
    <dbReference type="NCBI Taxonomy" id="421531"/>
    <lineage>
        <taxon>Bacteria</taxon>
        <taxon>Pseudomonadati</taxon>
        <taxon>Bacteroidota</taxon>
        <taxon>Flavobacteriia</taxon>
        <taxon>Flavobacteriales</taxon>
        <taxon>Weeksellaceae</taxon>
        <taxon>Chryseobacterium group</taxon>
        <taxon>Chryseobacterium</taxon>
    </lineage>
</organism>
<protein>
    <recommendedName>
        <fullName evidence="3">Lipoprotein</fullName>
    </recommendedName>
</protein>
<gene>
    <name evidence="1" type="ORF">IX38_22370</name>
</gene>
<evidence type="ECO:0000313" key="1">
    <source>
        <dbReference type="EMBL" id="KFE96951.1"/>
    </source>
</evidence>
<sequence>MKYLKLVLIFFLIGSCKGQNDVSSFNTTWYEVKKQGNEYVIIKCGYDGEWLEIQHDSIFDHGTMEENKFKIHHVIQNENSTFLYINENEKYNISWINKKQGIAKVINDNNTKYYVNKPNLNNIKKLKGTNKDCISVEDFENPQKIVSTEESYSIDGIWKLNCEDGIGSISIKNNEASLVVLFNQIYIHLIEIKRYDFEQGIAYKLKEIPEDSGSFGAQLPWKDYLNDKPICYIKKKGDNIYWYGFYNKKTKKREITDSEFNQENNNKEVILKKCHD</sequence>
<accession>A0A085YXN8</accession>
<dbReference type="Proteomes" id="UP000028703">
    <property type="component" value="Unassembled WGS sequence"/>
</dbReference>
<dbReference type="EMBL" id="JPRO01000037">
    <property type="protein sequence ID" value="KFE96951.1"/>
    <property type="molecule type" value="Genomic_DNA"/>
</dbReference>
<name>A0A085YXN8_9FLAO</name>